<dbReference type="Pfam" id="PF05199">
    <property type="entry name" value="GMC_oxred_C"/>
    <property type="match status" value="1"/>
</dbReference>
<dbReference type="SUPFAM" id="SSF51905">
    <property type="entry name" value="FAD/NAD(P)-binding domain"/>
    <property type="match status" value="1"/>
</dbReference>
<reference evidence="3" key="1">
    <citation type="submission" date="2015-09" db="EMBL/GenBank/DDBJ databases">
        <authorList>
            <person name="Bertelli C."/>
        </authorList>
    </citation>
    <scope>NUCLEOTIDE SEQUENCE [LARGE SCALE GENOMIC DNA]</scope>
    <source>
        <strain evidence="3">KNic</strain>
    </source>
</reference>
<name>A0A0U5JCL7_9BACT</name>
<dbReference type="InParanoid" id="A0A0U5JCL7"/>
<dbReference type="STRING" id="389348.PNK_0499"/>
<evidence type="ECO:0000259" key="1">
    <source>
        <dbReference type="Pfam" id="PF05199"/>
    </source>
</evidence>
<evidence type="ECO:0000313" key="3">
    <source>
        <dbReference type="Proteomes" id="UP000069902"/>
    </source>
</evidence>
<sequence length="70" mass="7292">MTPLEQGGVVDSKGHVYGVKNLIVADNSIVPLCIDGSPVVTGYLIGASVAELLIEDNKYSHSSSCSTVDQ</sequence>
<gene>
    <name evidence="2" type="ORF">PNK_0499</name>
</gene>
<dbReference type="InterPro" id="IPR036188">
    <property type="entry name" value="FAD/NAD-bd_sf"/>
</dbReference>
<dbReference type="AlphaFoldDB" id="A0A0U5JCL7"/>
<evidence type="ECO:0000313" key="2">
    <source>
        <dbReference type="EMBL" id="CUI16127.1"/>
    </source>
</evidence>
<organism evidence="2 3">
    <name type="scientific">Candidatus Protochlamydia naegleriophila</name>
    <dbReference type="NCBI Taxonomy" id="389348"/>
    <lineage>
        <taxon>Bacteria</taxon>
        <taxon>Pseudomonadati</taxon>
        <taxon>Chlamydiota</taxon>
        <taxon>Chlamydiia</taxon>
        <taxon>Parachlamydiales</taxon>
        <taxon>Parachlamydiaceae</taxon>
        <taxon>Candidatus Protochlamydia</taxon>
    </lineage>
</organism>
<dbReference type="EMBL" id="LN879502">
    <property type="protein sequence ID" value="CUI16127.1"/>
    <property type="molecule type" value="Genomic_DNA"/>
</dbReference>
<proteinExistence type="predicted"/>
<dbReference type="KEGG" id="pnl:PNK_0499"/>
<keyword evidence="3" id="KW-1185">Reference proteome</keyword>
<protein>
    <recommendedName>
        <fullName evidence="1">Glucose-methanol-choline oxidoreductase C-terminal domain-containing protein</fullName>
    </recommendedName>
</protein>
<dbReference type="GO" id="GO:0016614">
    <property type="term" value="F:oxidoreductase activity, acting on CH-OH group of donors"/>
    <property type="evidence" value="ECO:0007669"/>
    <property type="project" value="InterPro"/>
</dbReference>
<accession>A0A0U5JCL7</accession>
<dbReference type="InterPro" id="IPR007867">
    <property type="entry name" value="GMC_OxRtase_C"/>
</dbReference>
<dbReference type="Gene3D" id="3.50.50.60">
    <property type="entry name" value="FAD/NAD(P)-binding domain"/>
    <property type="match status" value="1"/>
</dbReference>
<dbReference type="Proteomes" id="UP000069902">
    <property type="component" value="Chromosome cPNK"/>
</dbReference>
<feature type="domain" description="Glucose-methanol-choline oxidoreductase C-terminal" evidence="1">
    <location>
        <begin position="3"/>
        <end position="46"/>
    </location>
</feature>